<dbReference type="RefSeq" id="WP_149568032.1">
    <property type="nucleotide sequence ID" value="NZ_CP035807.1"/>
</dbReference>
<evidence type="ECO:0000256" key="7">
    <source>
        <dbReference type="ARBA" id="ARBA00022833"/>
    </source>
</evidence>
<dbReference type="OrthoDB" id="9810148at2"/>
<reference evidence="14 15" key="2">
    <citation type="submission" date="2019-09" db="EMBL/GenBank/DDBJ databases">
        <title>Complete Genome Sequence and Methylome Analysis of free living Spirochaetas.</title>
        <authorList>
            <person name="Leshcheva N."/>
            <person name="Mikheeva N."/>
        </authorList>
    </citation>
    <scope>NUCLEOTIDE SEQUENCE [LARGE SCALE GENOMIC DNA]</scope>
    <source>
        <strain evidence="14 15">P</strain>
    </source>
</reference>
<evidence type="ECO:0000313" key="14">
    <source>
        <dbReference type="EMBL" id="QEN04792.1"/>
    </source>
</evidence>
<evidence type="ECO:0000313" key="15">
    <source>
        <dbReference type="Proteomes" id="UP000323824"/>
    </source>
</evidence>
<evidence type="ECO:0000256" key="8">
    <source>
        <dbReference type="ARBA" id="ARBA00022840"/>
    </source>
</evidence>
<dbReference type="GO" id="GO:0006261">
    <property type="term" value="P:DNA-templated DNA replication"/>
    <property type="evidence" value="ECO:0007669"/>
    <property type="project" value="TreeGrafter"/>
</dbReference>
<keyword evidence="4 11" id="KW-0235">DNA replication</keyword>
<gene>
    <name evidence="11 14" type="primary">dnaX</name>
    <name evidence="14" type="ORF">EW093_08780</name>
</gene>
<dbReference type="FunFam" id="3.40.50.300:FF:000014">
    <property type="entry name" value="DNA polymerase III subunit gamma/tau"/>
    <property type="match status" value="1"/>
</dbReference>
<evidence type="ECO:0000256" key="10">
    <source>
        <dbReference type="ARBA" id="ARBA00049244"/>
    </source>
</evidence>
<dbReference type="Gene3D" id="1.10.8.60">
    <property type="match status" value="1"/>
</dbReference>
<dbReference type="KEGG" id="sper:EW093_08780"/>
<evidence type="ECO:0000259" key="13">
    <source>
        <dbReference type="SMART" id="SM00382"/>
    </source>
</evidence>
<dbReference type="NCBIfam" id="NF004046">
    <property type="entry name" value="PRK05563.1"/>
    <property type="match status" value="1"/>
</dbReference>
<dbReference type="Gene3D" id="3.40.50.300">
    <property type="entry name" value="P-loop containing nucleotide triphosphate hydrolases"/>
    <property type="match status" value="1"/>
</dbReference>
<dbReference type="SUPFAM" id="SSF48019">
    <property type="entry name" value="post-AAA+ oligomerization domain-like"/>
    <property type="match status" value="1"/>
</dbReference>
<dbReference type="EMBL" id="CP035807">
    <property type="protein sequence ID" value="QEN04792.1"/>
    <property type="molecule type" value="Genomic_DNA"/>
</dbReference>
<evidence type="ECO:0000256" key="11">
    <source>
        <dbReference type="RuleBase" id="RU364063"/>
    </source>
</evidence>
<dbReference type="InterPro" id="IPR022754">
    <property type="entry name" value="DNA_pol_III_gamma-3"/>
</dbReference>
<evidence type="ECO:0000256" key="4">
    <source>
        <dbReference type="ARBA" id="ARBA00022705"/>
    </source>
</evidence>
<comment type="similarity">
    <text evidence="1 11">Belongs to the DnaX/STICHEL family.</text>
</comment>
<dbReference type="NCBIfam" id="TIGR02397">
    <property type="entry name" value="dnaX_nterm"/>
    <property type="match status" value="1"/>
</dbReference>
<protein>
    <recommendedName>
        <fullName evidence="11">DNA polymerase III subunit gamma/tau</fullName>
        <ecNumber evidence="11">2.7.7.7</ecNumber>
    </recommendedName>
</protein>
<proteinExistence type="inferred from homology"/>
<dbReference type="PANTHER" id="PTHR11669">
    <property type="entry name" value="REPLICATION FACTOR C / DNA POLYMERASE III GAMMA-TAU SUBUNIT"/>
    <property type="match status" value="1"/>
</dbReference>
<dbReference type="SUPFAM" id="SSF52540">
    <property type="entry name" value="P-loop containing nucleoside triphosphate hydrolases"/>
    <property type="match status" value="1"/>
</dbReference>
<evidence type="ECO:0000256" key="9">
    <source>
        <dbReference type="ARBA" id="ARBA00022932"/>
    </source>
</evidence>
<keyword evidence="3 11" id="KW-0548">Nucleotidyltransferase</keyword>
<feature type="domain" description="AAA+ ATPase" evidence="13">
    <location>
        <begin position="37"/>
        <end position="179"/>
    </location>
</feature>
<dbReference type="GO" id="GO:0005524">
    <property type="term" value="F:ATP binding"/>
    <property type="evidence" value="ECO:0007669"/>
    <property type="project" value="UniProtKB-KW"/>
</dbReference>
<evidence type="ECO:0000256" key="1">
    <source>
        <dbReference type="ARBA" id="ARBA00006360"/>
    </source>
</evidence>
<dbReference type="InterPro" id="IPR050238">
    <property type="entry name" value="DNA_Rep/Repair_Clamp_Loader"/>
</dbReference>
<keyword evidence="5" id="KW-0479">Metal-binding</keyword>
<dbReference type="Proteomes" id="UP000323824">
    <property type="component" value="Chromosome"/>
</dbReference>
<dbReference type="NCBIfam" id="NF005173">
    <property type="entry name" value="PRK06647.1"/>
    <property type="match status" value="1"/>
</dbReference>
<organism evidence="14 15">
    <name type="scientific">Thiospirochaeta perfilievii</name>
    <dbReference type="NCBI Taxonomy" id="252967"/>
    <lineage>
        <taxon>Bacteria</taxon>
        <taxon>Pseudomonadati</taxon>
        <taxon>Spirochaetota</taxon>
        <taxon>Spirochaetia</taxon>
        <taxon>Spirochaetales</taxon>
        <taxon>Spirochaetaceae</taxon>
        <taxon>Thiospirochaeta</taxon>
    </lineage>
</organism>
<name>A0A5C1QEZ2_9SPIO</name>
<dbReference type="CDD" id="cd00009">
    <property type="entry name" value="AAA"/>
    <property type="match status" value="1"/>
</dbReference>
<keyword evidence="8 11" id="KW-0067">ATP-binding</keyword>
<comment type="function">
    <text evidence="11">DNA polymerase III is a complex, multichain enzyme responsible for most of the replicative synthesis in bacteria. This DNA polymerase also exhibits 3' to 5' exonuclease activity.</text>
</comment>
<dbReference type="InterPro" id="IPR001270">
    <property type="entry name" value="ClpA/B"/>
</dbReference>
<dbReference type="GO" id="GO:0009360">
    <property type="term" value="C:DNA polymerase III complex"/>
    <property type="evidence" value="ECO:0007669"/>
    <property type="project" value="InterPro"/>
</dbReference>
<keyword evidence="7" id="KW-0862">Zinc</keyword>
<feature type="compositionally biased region" description="Basic and acidic residues" evidence="12">
    <location>
        <begin position="434"/>
        <end position="455"/>
    </location>
</feature>
<dbReference type="AlphaFoldDB" id="A0A5C1QEZ2"/>
<comment type="catalytic activity">
    <reaction evidence="10 11">
        <text>DNA(n) + a 2'-deoxyribonucleoside 5'-triphosphate = DNA(n+1) + diphosphate</text>
        <dbReference type="Rhea" id="RHEA:22508"/>
        <dbReference type="Rhea" id="RHEA-COMP:17339"/>
        <dbReference type="Rhea" id="RHEA-COMP:17340"/>
        <dbReference type="ChEBI" id="CHEBI:33019"/>
        <dbReference type="ChEBI" id="CHEBI:61560"/>
        <dbReference type="ChEBI" id="CHEBI:173112"/>
        <dbReference type="EC" id="2.7.7.7"/>
    </reaction>
</comment>
<comment type="subunit">
    <text evidence="11">DNA polymerase III contains a core (composed of alpha, epsilon and theta chains) that associates with a tau subunit. This core dimerizes to form the POLIII' complex. PolIII' associates with the gamma complex (composed of gamma, delta, delta', psi and chi chains) and with the beta chain to form the complete DNA polymerase III complex.</text>
</comment>
<dbReference type="InterPro" id="IPR008921">
    <property type="entry name" value="DNA_pol3_clamp-load_cplx_C"/>
</dbReference>
<dbReference type="GO" id="GO:0003677">
    <property type="term" value="F:DNA binding"/>
    <property type="evidence" value="ECO:0007669"/>
    <property type="project" value="InterPro"/>
</dbReference>
<evidence type="ECO:0000256" key="5">
    <source>
        <dbReference type="ARBA" id="ARBA00022723"/>
    </source>
</evidence>
<keyword evidence="2 11" id="KW-0808">Transferase</keyword>
<dbReference type="GO" id="GO:0003887">
    <property type="term" value="F:DNA-directed DNA polymerase activity"/>
    <property type="evidence" value="ECO:0007669"/>
    <property type="project" value="UniProtKB-KW"/>
</dbReference>
<evidence type="ECO:0000256" key="3">
    <source>
        <dbReference type="ARBA" id="ARBA00022695"/>
    </source>
</evidence>
<dbReference type="InterPro" id="IPR012763">
    <property type="entry name" value="DNA_pol_III_sug/sutau_N"/>
</dbReference>
<dbReference type="GO" id="GO:0046872">
    <property type="term" value="F:metal ion binding"/>
    <property type="evidence" value="ECO:0007669"/>
    <property type="project" value="UniProtKB-KW"/>
</dbReference>
<dbReference type="InterPro" id="IPR003593">
    <property type="entry name" value="AAA+_ATPase"/>
</dbReference>
<keyword evidence="6 11" id="KW-0547">Nucleotide-binding</keyword>
<dbReference type="Gene3D" id="1.20.272.10">
    <property type="match status" value="1"/>
</dbReference>
<dbReference type="Pfam" id="PF13177">
    <property type="entry name" value="DNA_pol3_delta2"/>
    <property type="match status" value="1"/>
</dbReference>
<sequence length="571" mass="64691">MAYEVTANRRRPQVFQDLAGQEFVVSTLTSAIKSKRIAHAYLFSGPRGVGKTSSARILAKSLNCKEGPTDLPCGKCNNCREITTGSSMDVIEIDGASNTSVNDIREIKDEVLFAPNGSKYKIYIIDEVHMLSNSAFNALLKTIEEPPEYIIFIFATTEIHKVPATIRSRCQQFNFRLIPTETLKELLVEACTDMNIKYNDDALFWIAKEGNGSSRDAYTLYDQIVSFSENDITLEKIREKLGLVGLDNMNDLVESMAKKDPTEVLNKCDYILKSGVAVEQFIVDLAEYFRNLLFLNYGINKESLLGCSSDRFSKISVDSFSVIQLEHAVDLILKLYKDIRYSVNPRFELELLLSRLSTLTDYISNDEILDKIKILKESISGGSFTTEQKVKPKIDNLEKKKTINIDPQQIETSNPAEQFFNKFKTGHKKSQSGKQDRVESPRVESPRVESPRVESEDSFNISKGEKVSIETIKKSVFRKLRGSSITLASTLEKAERWELVDSNIYLTYKNPFEAALVEKEKSKVLSYIKEIDNTIKSISINKSEIKDININIHENDEQIDKILTMFRGSIV</sequence>
<dbReference type="Pfam" id="PF12169">
    <property type="entry name" value="DNA_pol3_gamma3"/>
    <property type="match status" value="1"/>
</dbReference>
<feature type="region of interest" description="Disordered" evidence="12">
    <location>
        <begin position="425"/>
        <end position="459"/>
    </location>
</feature>
<evidence type="ECO:0000256" key="6">
    <source>
        <dbReference type="ARBA" id="ARBA00022741"/>
    </source>
</evidence>
<evidence type="ECO:0000256" key="2">
    <source>
        <dbReference type="ARBA" id="ARBA00022679"/>
    </source>
</evidence>
<keyword evidence="15" id="KW-1185">Reference proteome</keyword>
<dbReference type="PANTHER" id="PTHR11669:SF0">
    <property type="entry name" value="PROTEIN STICHEL-LIKE 2"/>
    <property type="match status" value="1"/>
</dbReference>
<accession>A0A5C1QEZ2</accession>
<dbReference type="PRINTS" id="PR00300">
    <property type="entry name" value="CLPPROTEASEA"/>
</dbReference>
<dbReference type="InterPro" id="IPR027417">
    <property type="entry name" value="P-loop_NTPase"/>
</dbReference>
<evidence type="ECO:0000256" key="12">
    <source>
        <dbReference type="SAM" id="MobiDB-lite"/>
    </source>
</evidence>
<keyword evidence="9 11" id="KW-0239">DNA-directed DNA polymerase</keyword>
<dbReference type="EC" id="2.7.7.7" evidence="11"/>
<reference evidence="14 15" key="1">
    <citation type="submission" date="2019-02" db="EMBL/GenBank/DDBJ databases">
        <authorList>
            <person name="Fomenkov A."/>
            <person name="Dubinina G."/>
            <person name="Grabovich M."/>
            <person name="Vincze T."/>
            <person name="Roberts R.J."/>
        </authorList>
    </citation>
    <scope>NUCLEOTIDE SEQUENCE [LARGE SCALE GENOMIC DNA]</scope>
    <source>
        <strain evidence="14 15">P</strain>
    </source>
</reference>
<dbReference type="SMART" id="SM00382">
    <property type="entry name" value="AAA"/>
    <property type="match status" value="1"/>
</dbReference>